<dbReference type="Pfam" id="PF07727">
    <property type="entry name" value="RVT_2"/>
    <property type="match status" value="1"/>
</dbReference>
<dbReference type="Pfam" id="PF22936">
    <property type="entry name" value="Pol_BBD"/>
    <property type="match status" value="1"/>
</dbReference>
<dbReference type="Proteomes" id="UP000701853">
    <property type="component" value="Chromosome 11"/>
</dbReference>
<dbReference type="AlphaFoldDB" id="A0A8J5YHD0"/>
<dbReference type="GO" id="GO:0004190">
    <property type="term" value="F:aspartic-type endopeptidase activity"/>
    <property type="evidence" value="ECO:0007669"/>
    <property type="project" value="UniProtKB-KW"/>
</dbReference>
<evidence type="ECO:0000259" key="4">
    <source>
        <dbReference type="Pfam" id="PF22936"/>
    </source>
</evidence>
<evidence type="ECO:0000313" key="6">
    <source>
        <dbReference type="Proteomes" id="UP000701853"/>
    </source>
</evidence>
<dbReference type="InterPro" id="IPR054722">
    <property type="entry name" value="PolX-like_BBD"/>
</dbReference>
<reference evidence="5 6" key="1">
    <citation type="journal article" date="2021" name="bioRxiv">
        <title>The Gossypium anomalum genome as a resource for cotton improvement and evolutionary analysis of hybrid incompatibility.</title>
        <authorList>
            <person name="Grover C.E."/>
            <person name="Yuan D."/>
            <person name="Arick M.A."/>
            <person name="Miller E.R."/>
            <person name="Hu G."/>
            <person name="Peterson D.G."/>
            <person name="Wendel J.F."/>
            <person name="Udall J.A."/>
        </authorList>
    </citation>
    <scope>NUCLEOTIDE SEQUENCE [LARGE SCALE GENOMIC DNA]</scope>
    <source>
        <strain evidence="5">JFW-Udall</strain>
        <tissue evidence="5">Leaf</tissue>
    </source>
</reference>
<keyword evidence="1" id="KW-0064">Aspartyl protease</keyword>
<evidence type="ECO:0000259" key="3">
    <source>
        <dbReference type="Pfam" id="PF07727"/>
    </source>
</evidence>
<keyword evidence="6" id="KW-1185">Reference proteome</keyword>
<dbReference type="CDD" id="cd09272">
    <property type="entry name" value="RNase_HI_RT_Ty1"/>
    <property type="match status" value="1"/>
</dbReference>
<protein>
    <recommendedName>
        <fullName evidence="7">CCHC-type domain-containing protein</fullName>
    </recommendedName>
</protein>
<feature type="compositionally biased region" description="Basic residues" evidence="2">
    <location>
        <begin position="218"/>
        <end position="233"/>
    </location>
</feature>
<proteinExistence type="predicted"/>
<evidence type="ECO:0000313" key="5">
    <source>
        <dbReference type="EMBL" id="KAG8478815.1"/>
    </source>
</evidence>
<gene>
    <name evidence="5" type="ORF">CXB51_028680</name>
</gene>
<dbReference type="InterPro" id="IPR043502">
    <property type="entry name" value="DNA/RNA_pol_sf"/>
</dbReference>
<dbReference type="OrthoDB" id="547913at2759"/>
<feature type="compositionally biased region" description="Basic and acidic residues" evidence="2">
    <location>
        <begin position="203"/>
        <end position="217"/>
    </location>
</feature>
<feature type="compositionally biased region" description="Polar residues" evidence="2">
    <location>
        <begin position="878"/>
        <end position="895"/>
    </location>
</feature>
<organism evidence="5 6">
    <name type="scientific">Gossypium anomalum</name>
    <dbReference type="NCBI Taxonomy" id="47600"/>
    <lineage>
        <taxon>Eukaryota</taxon>
        <taxon>Viridiplantae</taxon>
        <taxon>Streptophyta</taxon>
        <taxon>Embryophyta</taxon>
        <taxon>Tracheophyta</taxon>
        <taxon>Spermatophyta</taxon>
        <taxon>Magnoliopsida</taxon>
        <taxon>eudicotyledons</taxon>
        <taxon>Gunneridae</taxon>
        <taxon>Pentapetalae</taxon>
        <taxon>rosids</taxon>
        <taxon>malvids</taxon>
        <taxon>Malvales</taxon>
        <taxon>Malvaceae</taxon>
        <taxon>Malvoideae</taxon>
        <taxon>Gossypium</taxon>
    </lineage>
</organism>
<dbReference type="InterPro" id="IPR013103">
    <property type="entry name" value="RVT_2"/>
</dbReference>
<feature type="domain" description="Reverse transcriptase Ty1/copia-type" evidence="3">
    <location>
        <begin position="416"/>
        <end position="631"/>
    </location>
</feature>
<dbReference type="PANTHER" id="PTHR11439:SF491">
    <property type="entry name" value="INTEGRASE CATALYTIC DOMAIN-CONTAINING PROTEIN"/>
    <property type="match status" value="1"/>
</dbReference>
<evidence type="ECO:0008006" key="7">
    <source>
        <dbReference type="Google" id="ProtNLM"/>
    </source>
</evidence>
<accession>A0A8J5YHD0</accession>
<feature type="region of interest" description="Disordered" evidence="2">
    <location>
        <begin position="195"/>
        <end position="238"/>
    </location>
</feature>
<evidence type="ECO:0000256" key="1">
    <source>
        <dbReference type="ARBA" id="ARBA00022750"/>
    </source>
</evidence>
<feature type="domain" description="Retrovirus-related Pol polyprotein from transposon TNT 1-94-like beta-barrel" evidence="4">
    <location>
        <begin position="301"/>
        <end position="381"/>
    </location>
</feature>
<name>A0A8J5YHD0_9ROSI</name>
<dbReference type="PANTHER" id="PTHR11439">
    <property type="entry name" value="GAG-POL-RELATED RETROTRANSPOSON"/>
    <property type="match status" value="1"/>
</dbReference>
<comment type="caution">
    <text evidence="5">The sequence shown here is derived from an EMBL/GenBank/DDBJ whole genome shotgun (WGS) entry which is preliminary data.</text>
</comment>
<keyword evidence="1" id="KW-0378">Hydrolase</keyword>
<feature type="region of interest" description="Disordered" evidence="2">
    <location>
        <begin position="878"/>
        <end position="906"/>
    </location>
</feature>
<dbReference type="SUPFAM" id="SSF56672">
    <property type="entry name" value="DNA/RNA polymerases"/>
    <property type="match status" value="1"/>
</dbReference>
<dbReference type="EMBL" id="JAHUZN010000011">
    <property type="protein sequence ID" value="KAG8478815.1"/>
    <property type="molecule type" value="Genomic_DNA"/>
</dbReference>
<evidence type="ECO:0000256" key="2">
    <source>
        <dbReference type="SAM" id="MobiDB-lite"/>
    </source>
</evidence>
<sequence length="918" mass="104053">MASLKYEIPLLDRNTRFALWQIKMQAVLAQMDLEDALLGIDKMPSTLTDEEKKRKDRKALTQLHLHLSNEILQDVMKEKTAAALWKRLEQICMSKTLTSKLHMKQRLYAHRLEEGASVHEHLTVFKEILSNLEAMEVQYDKEDLGLILLCSLPPSYSTFRDTILYSRESLTVDEVYDSLTSYDKMKHLVVKPDSQGEGLIVRGRQDRNTDDDRGRTHERNHRGKSKGRSKSSNRGKTCNFCKKKGHIKSECYKLQNKIKREAANQKGKQPENSGEADVVEDYSDGELLVASVNDSKVSEEWILDSGCTFHMSPNRDWFTTYETVSEGVVLMGNNASCKIAGVGTIKVKMFDGVVRTLSDVRYVPELKRNLISLSTLDSKGYRYTAESGVLKISKGSLVVMKGQRKTAKLYVLQGSTVTGKARLVAKGYSQVPGVDFTDVFSPVVKHSSIRALLGIVAMHDLELEQLDVKTAFLHGELEEDIYMQQPEGFTVSEKEDYVCLLKKSLYGLKQSPRQWYKRFDSFMTSHDFKRSSFDSCVYFKKNNDGSFVYLLLYVDDMLIAAKDKGEIRKVKAQLSEEFEMKDLGPAKKILGMEILRDRKTSKLYLSQKGYIEKLLCRFNMRSAKPVSTPLAAHFRLSSALSPQSDDEIEYMSHVPYSSAVGSLMYAMVCSRPDLSYAVSAVSRYMANPGKEHWKAVQWILRYLRGTTDVCLQFGRTEDGVIGYVDADFAGDLDRRRSLTGYVFTIGGCAISWKATLQTTVTLSTTEAEYMAITEACKEAIWLKGLFSELNEDLQISTVFCDSQSAIFLTKDQMFHERTKHIDVRYHFVRDIIARGDIVVSKISTHENPVDMMTKSLPITKFEHCLDLVDVISCTNTNSNSDEMNNDVNRSNSHSPIKQGMPKALSDPLQLPIRPITRL</sequence>
<dbReference type="Pfam" id="PF14223">
    <property type="entry name" value="Retrotran_gag_2"/>
    <property type="match status" value="1"/>
</dbReference>
<keyword evidence="1" id="KW-0645">Protease</keyword>